<evidence type="ECO:0000313" key="3">
    <source>
        <dbReference type="Proteomes" id="UP001500897"/>
    </source>
</evidence>
<gene>
    <name evidence="2" type="ORF">GCM10009759_67710</name>
</gene>
<feature type="compositionally biased region" description="Pro residues" evidence="1">
    <location>
        <begin position="116"/>
        <end position="142"/>
    </location>
</feature>
<keyword evidence="3" id="KW-1185">Reference proteome</keyword>
<evidence type="ECO:0000256" key="1">
    <source>
        <dbReference type="SAM" id="MobiDB-lite"/>
    </source>
</evidence>
<evidence type="ECO:0000313" key="2">
    <source>
        <dbReference type="EMBL" id="GAA2119554.1"/>
    </source>
</evidence>
<sequence length="142" mass="14429">MRTSAGSGASPKAGNPGFRAGLLLGWSRSNCRVRPGRGTHVGGTTVSDRIPPERSGGWHGARGGGSRGPTRTAAARREELRTLPDPGDPGDPTEGKEQQMPQKEPSGSGNKGMGGAPPPPPGPRNPPPPSGNPKPPTDPPKG</sequence>
<name>A0ABP5JL80_9ACTN</name>
<dbReference type="Proteomes" id="UP001500897">
    <property type="component" value="Unassembled WGS sequence"/>
</dbReference>
<feature type="compositionally biased region" description="Polar residues" evidence="1">
    <location>
        <begin position="99"/>
        <end position="108"/>
    </location>
</feature>
<organism evidence="2 3">
    <name type="scientific">Kitasatospora saccharophila</name>
    <dbReference type="NCBI Taxonomy" id="407973"/>
    <lineage>
        <taxon>Bacteria</taxon>
        <taxon>Bacillati</taxon>
        <taxon>Actinomycetota</taxon>
        <taxon>Actinomycetes</taxon>
        <taxon>Kitasatosporales</taxon>
        <taxon>Streptomycetaceae</taxon>
        <taxon>Kitasatospora</taxon>
    </lineage>
</organism>
<comment type="caution">
    <text evidence="2">The sequence shown here is derived from an EMBL/GenBank/DDBJ whole genome shotgun (WGS) entry which is preliminary data.</text>
</comment>
<dbReference type="EMBL" id="BAAANS010000068">
    <property type="protein sequence ID" value="GAA2119554.1"/>
    <property type="molecule type" value="Genomic_DNA"/>
</dbReference>
<proteinExistence type="predicted"/>
<protein>
    <submittedName>
        <fullName evidence="2">Uncharacterized protein</fullName>
    </submittedName>
</protein>
<feature type="compositionally biased region" description="Gly residues" evidence="1">
    <location>
        <begin position="57"/>
        <end position="67"/>
    </location>
</feature>
<accession>A0ABP5JL80</accession>
<feature type="region of interest" description="Disordered" evidence="1">
    <location>
        <begin position="1"/>
        <end position="142"/>
    </location>
</feature>
<reference evidence="3" key="1">
    <citation type="journal article" date="2019" name="Int. J. Syst. Evol. Microbiol.">
        <title>The Global Catalogue of Microorganisms (GCM) 10K type strain sequencing project: providing services to taxonomists for standard genome sequencing and annotation.</title>
        <authorList>
            <consortium name="The Broad Institute Genomics Platform"/>
            <consortium name="The Broad Institute Genome Sequencing Center for Infectious Disease"/>
            <person name="Wu L."/>
            <person name="Ma J."/>
        </authorList>
    </citation>
    <scope>NUCLEOTIDE SEQUENCE [LARGE SCALE GENOMIC DNA]</scope>
    <source>
        <strain evidence="3">JCM 14559</strain>
    </source>
</reference>